<evidence type="ECO:0000313" key="2">
    <source>
        <dbReference type="EMBL" id="KAK4065145.1"/>
    </source>
</evidence>
<reference evidence="2" key="1">
    <citation type="submission" date="2023-11" db="EMBL/GenBank/DDBJ databases">
        <title>The genome sequences of three competitors of mushroom-forming fungi.</title>
        <authorList>
            <person name="Beijen E."/>
            <person name="Ohm R.A."/>
        </authorList>
    </citation>
    <scope>NUCLEOTIDE SEQUENCE</scope>
    <source>
        <strain evidence="2">CBS 100526</strain>
    </source>
</reference>
<protein>
    <submittedName>
        <fullName evidence="2">Uncharacterized protein</fullName>
    </submittedName>
</protein>
<name>A0AAE1IBQ4_9HYPO</name>
<dbReference type="GeneID" id="87923351"/>
<evidence type="ECO:0000256" key="1">
    <source>
        <dbReference type="SAM" id="MobiDB-lite"/>
    </source>
</evidence>
<keyword evidence="3" id="KW-1185">Reference proteome</keyword>
<gene>
    <name evidence="2" type="ORF">Triagg1_8584</name>
</gene>
<dbReference type="EMBL" id="JAWRVG010000043">
    <property type="protein sequence ID" value="KAK4065145.1"/>
    <property type="molecule type" value="Genomic_DNA"/>
</dbReference>
<dbReference type="AlphaFoldDB" id="A0AAE1IBQ4"/>
<sequence length="95" mass="11123">MKKKKTRKTRNKKKKKKAKRRCSTWFHRLDGEEERDESEEVLPLRSTMIFSGEGEREGRAIVDDEDGVVVVVVVVVVVEVVVEGVVWRRDWCHDV</sequence>
<comment type="caution">
    <text evidence="2">The sequence shown here is derived from an EMBL/GenBank/DDBJ whole genome shotgun (WGS) entry which is preliminary data.</text>
</comment>
<feature type="region of interest" description="Disordered" evidence="1">
    <location>
        <begin position="1"/>
        <end position="20"/>
    </location>
</feature>
<organism evidence="2 3">
    <name type="scientific">Trichoderma aggressivum f. europaeum</name>
    <dbReference type="NCBI Taxonomy" id="173218"/>
    <lineage>
        <taxon>Eukaryota</taxon>
        <taxon>Fungi</taxon>
        <taxon>Dikarya</taxon>
        <taxon>Ascomycota</taxon>
        <taxon>Pezizomycotina</taxon>
        <taxon>Sordariomycetes</taxon>
        <taxon>Hypocreomycetidae</taxon>
        <taxon>Hypocreales</taxon>
        <taxon>Hypocreaceae</taxon>
        <taxon>Trichoderma</taxon>
    </lineage>
</organism>
<dbReference type="Proteomes" id="UP001273209">
    <property type="component" value="Unassembled WGS sequence"/>
</dbReference>
<accession>A0AAE1IBQ4</accession>
<dbReference type="RefSeq" id="XP_062752394.1">
    <property type="nucleotide sequence ID" value="XM_062903446.1"/>
</dbReference>
<evidence type="ECO:0000313" key="3">
    <source>
        <dbReference type="Proteomes" id="UP001273209"/>
    </source>
</evidence>
<proteinExistence type="predicted"/>